<proteinExistence type="predicted"/>
<sequence>MRGLVNQERRMGWTCNAHRFAAVLAAIAIAATWCTGHARARDRRAEEVLASCKSDVIRFCDRFTGRSDVDVAMFCLRDNFKNLHRECRRMMPTAANENDAPRQSLNKRPVGPHRETRQLRTRTIVKYSD</sequence>
<organism evidence="2">
    <name type="scientific">Bradyrhizobium japonicum</name>
    <dbReference type="NCBI Taxonomy" id="375"/>
    <lineage>
        <taxon>Bacteria</taxon>
        <taxon>Pseudomonadati</taxon>
        <taxon>Pseudomonadota</taxon>
        <taxon>Alphaproteobacteria</taxon>
        <taxon>Hyphomicrobiales</taxon>
        <taxon>Nitrobacteraceae</taxon>
        <taxon>Bradyrhizobium</taxon>
    </lineage>
</organism>
<evidence type="ECO:0000313" key="3">
    <source>
        <dbReference type="EMBL" id="KGT72842.1"/>
    </source>
</evidence>
<evidence type="ECO:0000313" key="4">
    <source>
        <dbReference type="Proteomes" id="UP000030377"/>
    </source>
</evidence>
<accession>Q9ANK0</accession>
<evidence type="ECO:0000256" key="1">
    <source>
        <dbReference type="SAM" id="MobiDB-lite"/>
    </source>
</evidence>
<dbReference type="AlphaFoldDB" id="Q9ANK0"/>
<evidence type="ECO:0000313" key="2">
    <source>
        <dbReference type="EMBL" id="AAG60770.1"/>
    </source>
</evidence>
<dbReference type="EMBL" id="AH010242">
    <property type="protein sequence ID" value="AAG60770.1"/>
    <property type="molecule type" value="Genomic_DNA"/>
</dbReference>
<name>Q9ANK0_BRAJP</name>
<reference evidence="2" key="1">
    <citation type="journal article" date="2001" name="J. Bacteriol.">
        <title>Potential symbiosis-specific genes uncovered by sequencing a 410-kb DNA region of the Bradyrhizobium japonicum chromosome.</title>
        <authorList>
            <person name="Gottfert M."/>
            <person name="Rothlisberger S."/>
            <person name="Kundig C."/>
            <person name="Beck C."/>
            <person name="Marty R."/>
            <person name="Hennecke H."/>
        </authorList>
    </citation>
    <scope>NUCLEOTIDE SEQUENCE</scope>
    <source>
        <strain evidence="2">110spc4</strain>
    </source>
</reference>
<dbReference type="EMBL" id="JRPN01000133">
    <property type="protein sequence ID" value="KGT72842.1"/>
    <property type="molecule type" value="Genomic_DNA"/>
</dbReference>
<reference evidence="3 4" key="2">
    <citation type="submission" date="2014-09" db="EMBL/GenBank/DDBJ databases">
        <title>Draft genome of Bradyrhizobium japonicum Is-34.</title>
        <authorList>
            <person name="Tsurumaru H."/>
            <person name="Yamakawa T."/>
            <person name="Hashimoto S."/>
            <person name="Okizaki K."/>
            <person name="Kanesaki Y."/>
            <person name="Yoshikawa H."/>
            <person name="Yajima S."/>
        </authorList>
    </citation>
    <scope>NUCLEOTIDE SEQUENCE [LARGE SCALE GENOMIC DNA]</scope>
    <source>
        <strain evidence="3 4">Is-34</strain>
    </source>
</reference>
<dbReference type="PATRIC" id="fig|375.38.peg.2484"/>
<feature type="region of interest" description="Disordered" evidence="1">
    <location>
        <begin position="92"/>
        <end position="122"/>
    </location>
</feature>
<protein>
    <submittedName>
        <fullName evidence="2">ID160</fullName>
    </submittedName>
</protein>
<dbReference type="Proteomes" id="UP000030377">
    <property type="component" value="Unassembled WGS sequence"/>
</dbReference>
<gene>
    <name evidence="2" type="primary">id160</name>
    <name evidence="3" type="ORF">MA20_47950</name>
</gene>
<dbReference type="KEGG" id="bjp:RN69_39045"/>